<proteinExistence type="predicted"/>
<gene>
    <name evidence="1" type="ORF">LV92_03606</name>
</gene>
<accession>A0A327QXB3</accession>
<sequence length="79" mass="9256">MDQTPKRNYVPKTYLGCYNTKYKPTKIYNLNLRKGNFPKFNQTIFISAQILEIKCHQAVPPYVVRVTDNDDILGLVYNK</sequence>
<name>A0A327QXB3_9FLAO</name>
<keyword evidence="2" id="KW-1185">Reference proteome</keyword>
<comment type="caution">
    <text evidence="1">The sequence shown here is derived from an EMBL/GenBank/DDBJ whole genome shotgun (WGS) entry which is preliminary data.</text>
</comment>
<protein>
    <submittedName>
        <fullName evidence="1">Uncharacterized protein</fullName>
    </submittedName>
</protein>
<evidence type="ECO:0000313" key="2">
    <source>
        <dbReference type="Proteomes" id="UP000249696"/>
    </source>
</evidence>
<evidence type="ECO:0000313" key="1">
    <source>
        <dbReference type="EMBL" id="RAJ08043.1"/>
    </source>
</evidence>
<dbReference type="AlphaFoldDB" id="A0A327QXB3"/>
<reference evidence="1 2" key="1">
    <citation type="submission" date="2018-06" db="EMBL/GenBank/DDBJ databases">
        <title>Genomic Encyclopedia of Archaeal and Bacterial Type Strains, Phase II (KMG-II): from individual species to whole genera.</title>
        <authorList>
            <person name="Goeker M."/>
        </authorList>
    </citation>
    <scope>NUCLEOTIDE SEQUENCE [LARGE SCALE GENOMIC DNA]</scope>
    <source>
        <strain evidence="1 2">DSM 23522</strain>
    </source>
</reference>
<organism evidence="1 2">
    <name type="scientific">Arenibacter echinorum</name>
    <dbReference type="NCBI Taxonomy" id="440515"/>
    <lineage>
        <taxon>Bacteria</taxon>
        <taxon>Pseudomonadati</taxon>
        <taxon>Bacteroidota</taxon>
        <taxon>Flavobacteriia</taxon>
        <taxon>Flavobacteriales</taxon>
        <taxon>Flavobacteriaceae</taxon>
        <taxon>Arenibacter</taxon>
    </lineage>
</organism>
<dbReference type="EMBL" id="QLLN01000007">
    <property type="protein sequence ID" value="RAJ08043.1"/>
    <property type="molecule type" value="Genomic_DNA"/>
</dbReference>
<dbReference type="Proteomes" id="UP000249696">
    <property type="component" value="Unassembled WGS sequence"/>
</dbReference>